<dbReference type="InterPro" id="IPR018626">
    <property type="entry name" value="LCHN/Anr2"/>
</dbReference>
<dbReference type="Pfam" id="PF09804">
    <property type="entry name" value="DENND11"/>
    <property type="match status" value="1"/>
</dbReference>
<sequence>MGTSDAKGKVPQDVVAIFHASFHPTKGNLIDWSLKASDDFDLDHVEFSSLPSGLHLVEQDVVYFTKDGHQGVCVFRRRQTAEHGHRGFRLSSLGILLAKSSRSRPWRHVPALKALVHDIYSSLEDRDAQDPTEDDWQPARVFFEQRKVRRADLAGAGDWTGWDTELNMGDPDILKTTPTVHLPHMLRILGPSSLTLYKHVLGRRRILIYTAPPVEAACILCHVAADICLEDQFFADGDDALPDRPKAQSRESIKVLGVVTLNDLDRLQQESNSSRGWIACTTDAIFVERPSCYDLLIDLTASGSNKATRPIFYLSKAVEPARERQPTHRLSLVRFTWSDVKLWTDLCHLMQLDSSAHDGSCCDPSSSNGGKSRPSVVSPWADIWRVYEDVCVLCAGLWMGHWRNGTTPGCSSPGENWGSIRLEGEDYLNVVRNENGGSSTPYVRNVGMGIEGRPAGPSSDPLLRSRASRRTSGMSVWTWASGKSQATTLKTINVDEDGQDLDIANRRLEVQVVTTLSLLQAFHNNTSALLGQLLTFIPPGGRSPEIPVVLTLKDVLSFELGPLSSLDHRFVEWLAEEYGDGSQIVVRKGWRDLVGLVIGFG</sequence>
<dbReference type="EMBL" id="OZ037945">
    <property type="protein sequence ID" value="CAL1701865.1"/>
    <property type="molecule type" value="Genomic_DNA"/>
</dbReference>
<reference evidence="2" key="1">
    <citation type="submission" date="2024-04" db="EMBL/GenBank/DDBJ databases">
        <authorList>
            <person name="Shaw F."/>
            <person name="Minotto A."/>
        </authorList>
    </citation>
    <scope>NUCLEOTIDE SEQUENCE [LARGE SCALE GENOMIC DNA]</scope>
</reference>
<evidence type="ECO:0000313" key="1">
    <source>
        <dbReference type="EMBL" id="CAL1701865.1"/>
    </source>
</evidence>
<keyword evidence="2" id="KW-1185">Reference proteome</keyword>
<dbReference type="InterPro" id="IPR053056">
    <property type="entry name" value="Lipid_Metab_Assoc_Protein"/>
</dbReference>
<name>A0ABP1D1U1_9APHY</name>
<organism evidence="1 2">
    <name type="scientific">Somion occarium</name>
    <dbReference type="NCBI Taxonomy" id="3059160"/>
    <lineage>
        <taxon>Eukaryota</taxon>
        <taxon>Fungi</taxon>
        <taxon>Dikarya</taxon>
        <taxon>Basidiomycota</taxon>
        <taxon>Agaricomycotina</taxon>
        <taxon>Agaricomycetes</taxon>
        <taxon>Polyporales</taxon>
        <taxon>Cerrenaceae</taxon>
        <taxon>Somion</taxon>
    </lineage>
</organism>
<evidence type="ECO:0008006" key="3">
    <source>
        <dbReference type="Google" id="ProtNLM"/>
    </source>
</evidence>
<evidence type="ECO:0000313" key="2">
    <source>
        <dbReference type="Proteomes" id="UP001497453"/>
    </source>
</evidence>
<dbReference type="PANTHER" id="PTHR28153">
    <property type="entry name" value="PROTEIN, PUTATIVE-RELATED"/>
    <property type="match status" value="1"/>
</dbReference>
<gene>
    <name evidence="1" type="ORF">GFSPODELE1_LOCUS3790</name>
</gene>
<proteinExistence type="predicted"/>
<dbReference type="Proteomes" id="UP001497453">
    <property type="component" value="Chromosome 2"/>
</dbReference>
<accession>A0ABP1D1U1</accession>
<dbReference type="PANTHER" id="PTHR28153:SF1">
    <property type="entry name" value="DUF4484 DOMAIN-CONTAINING PROTEIN"/>
    <property type="match status" value="1"/>
</dbReference>
<protein>
    <recommendedName>
        <fullName evidence="3">Protein LCHN</fullName>
    </recommendedName>
</protein>